<keyword evidence="4" id="KW-1185">Reference proteome</keyword>
<evidence type="ECO:0000313" key="4">
    <source>
        <dbReference type="Proteomes" id="UP000234881"/>
    </source>
</evidence>
<gene>
    <name evidence="3" type="ORF">C0081_01385</name>
    <name evidence="2" type="ORF">C0081_19425</name>
</gene>
<proteinExistence type="predicted"/>
<evidence type="ECO:0000313" key="3">
    <source>
        <dbReference type="EMBL" id="PLW78919.1"/>
    </source>
</evidence>
<dbReference type="AlphaFoldDB" id="A0A2N5XWR1"/>
<feature type="coiled-coil region" evidence="1">
    <location>
        <begin position="66"/>
        <end position="124"/>
    </location>
</feature>
<reference evidence="3 4" key="1">
    <citation type="submission" date="2018-01" db="EMBL/GenBank/DDBJ databases">
        <title>The draft genome sequence of Cohaesibacter sp. H1304.</title>
        <authorList>
            <person name="Wang N.-N."/>
            <person name="Du Z.-J."/>
        </authorList>
    </citation>
    <scope>NUCLEOTIDE SEQUENCE [LARGE SCALE GENOMIC DNA]</scope>
    <source>
        <strain evidence="3 4">H1304</strain>
    </source>
</reference>
<dbReference type="Proteomes" id="UP000234881">
    <property type="component" value="Unassembled WGS sequence"/>
</dbReference>
<evidence type="ECO:0000256" key="1">
    <source>
        <dbReference type="SAM" id="Coils"/>
    </source>
</evidence>
<name>A0A2N5XWR1_9HYPH</name>
<keyword evidence="1" id="KW-0175">Coiled coil</keyword>
<dbReference type="EMBL" id="PKUQ01000050">
    <property type="protein sequence ID" value="PLW75512.1"/>
    <property type="molecule type" value="Genomic_DNA"/>
</dbReference>
<evidence type="ECO:0000313" key="2">
    <source>
        <dbReference type="EMBL" id="PLW75512.1"/>
    </source>
</evidence>
<dbReference type="EMBL" id="PKUQ01000001">
    <property type="protein sequence ID" value="PLW78919.1"/>
    <property type="molecule type" value="Genomic_DNA"/>
</dbReference>
<sequence length="131" mass="15376">MSDRLKKTRLLLRAQEHLQKNAQRAVTQMKTQLDQLRQKEKTLLLLMSEGDPMLVNSLMHSHTKQIKRVSQDRKKIDAALQEMKEQTRKHGVSMEIVKRLISVQEEAQAKMQEKKDQLELIDQSVQKNQSF</sequence>
<protein>
    <submittedName>
        <fullName evidence="3">Uncharacterized protein</fullName>
    </submittedName>
</protein>
<accession>A0A2N5XWR1</accession>
<organism evidence="3 4">
    <name type="scientific">Cohaesibacter celericrescens</name>
    <dbReference type="NCBI Taxonomy" id="2067669"/>
    <lineage>
        <taxon>Bacteria</taxon>
        <taxon>Pseudomonadati</taxon>
        <taxon>Pseudomonadota</taxon>
        <taxon>Alphaproteobacteria</taxon>
        <taxon>Hyphomicrobiales</taxon>
        <taxon>Cohaesibacteraceae</taxon>
    </lineage>
</organism>
<comment type="caution">
    <text evidence="3">The sequence shown here is derived from an EMBL/GenBank/DDBJ whole genome shotgun (WGS) entry which is preliminary data.</text>
</comment>